<evidence type="ECO:0000313" key="3">
    <source>
        <dbReference type="Proteomes" id="UP000583454"/>
    </source>
</evidence>
<name>A0A840ZHS4_9HYPH</name>
<evidence type="ECO:0000313" key="2">
    <source>
        <dbReference type="EMBL" id="MBB5756551.1"/>
    </source>
</evidence>
<reference evidence="2 3" key="1">
    <citation type="submission" date="2020-08" db="EMBL/GenBank/DDBJ databases">
        <title>Genomic Encyclopedia of Type Strains, Phase IV (KMG-IV): sequencing the most valuable type-strain genomes for metagenomic binning, comparative biology and taxonomic classification.</title>
        <authorList>
            <person name="Goeker M."/>
        </authorList>
    </citation>
    <scope>NUCLEOTIDE SEQUENCE [LARGE SCALE GENOMIC DNA]</scope>
    <source>
        <strain evidence="2 3">DSM 2163</strain>
    </source>
</reference>
<protein>
    <recommendedName>
        <fullName evidence="1">DUF6538 domain-containing protein</fullName>
    </recommendedName>
</protein>
<dbReference type="Proteomes" id="UP000583454">
    <property type="component" value="Unassembled WGS sequence"/>
</dbReference>
<sequence>MPRPSSSDIRCLEQNGGTWRVTLALPRDLRAKLGTRLKRSLHTDSLTVVNRLACCRFDRHT</sequence>
<dbReference type="Pfam" id="PF20172">
    <property type="entry name" value="DUF6538"/>
    <property type="match status" value="1"/>
</dbReference>
<dbReference type="AlphaFoldDB" id="A0A840ZHS4"/>
<dbReference type="RefSeq" id="WP_376770358.1">
    <property type="nucleotide sequence ID" value="NZ_JACHOP010000004.1"/>
</dbReference>
<organism evidence="2 3">
    <name type="scientific">Methylorubrum rhodinum</name>
    <dbReference type="NCBI Taxonomy" id="29428"/>
    <lineage>
        <taxon>Bacteria</taxon>
        <taxon>Pseudomonadati</taxon>
        <taxon>Pseudomonadota</taxon>
        <taxon>Alphaproteobacteria</taxon>
        <taxon>Hyphomicrobiales</taxon>
        <taxon>Methylobacteriaceae</taxon>
        <taxon>Methylorubrum</taxon>
    </lineage>
</organism>
<keyword evidence="3" id="KW-1185">Reference proteome</keyword>
<proteinExistence type="predicted"/>
<accession>A0A840ZHS4</accession>
<dbReference type="InterPro" id="IPR046668">
    <property type="entry name" value="DUF6538"/>
</dbReference>
<evidence type="ECO:0000259" key="1">
    <source>
        <dbReference type="Pfam" id="PF20172"/>
    </source>
</evidence>
<gene>
    <name evidence="2" type="ORF">HNR00_001251</name>
</gene>
<comment type="caution">
    <text evidence="2">The sequence shown here is derived from an EMBL/GenBank/DDBJ whole genome shotgun (WGS) entry which is preliminary data.</text>
</comment>
<feature type="domain" description="DUF6538" evidence="1">
    <location>
        <begin position="12"/>
        <end position="53"/>
    </location>
</feature>
<dbReference type="EMBL" id="JACHOP010000004">
    <property type="protein sequence ID" value="MBB5756551.1"/>
    <property type="molecule type" value="Genomic_DNA"/>
</dbReference>